<name>A0ABX1DMM2_9HYPH</name>
<organism evidence="2 3">
    <name type="scientific">Brucella haematophila</name>
    <dbReference type="NCBI Taxonomy" id="419474"/>
    <lineage>
        <taxon>Bacteria</taxon>
        <taxon>Pseudomonadati</taxon>
        <taxon>Pseudomonadota</taxon>
        <taxon>Alphaproteobacteria</taxon>
        <taxon>Hyphomicrobiales</taxon>
        <taxon>Brucellaceae</taxon>
        <taxon>Brucella/Ochrobactrum group</taxon>
        <taxon>Brucella</taxon>
    </lineage>
</organism>
<keyword evidence="1" id="KW-0812">Transmembrane</keyword>
<dbReference type="EMBL" id="JAAVLN010000001">
    <property type="protein sequence ID" value="NKC02857.1"/>
    <property type="molecule type" value="Genomic_DNA"/>
</dbReference>
<sequence>MRFWLYGFKNNENLAVVTAAFIDSGSLLGDYLKLVERGKFDQAFMYHTSIYGWPGNSLSIWVLWLAENTSFATKAAIARSLSFIMSILSLVCLGVLLTRINANKVMSVVILLFVALWAPFVVFHTKFILKHSVCFLAASRSSHALTTSTRIDIGHC</sequence>
<accession>A0ABX1DMM2</accession>
<keyword evidence="3" id="KW-1185">Reference proteome</keyword>
<comment type="caution">
    <text evidence="2">The sequence shown here is derived from an EMBL/GenBank/DDBJ whole genome shotgun (WGS) entry which is preliminary data.</text>
</comment>
<reference evidence="2 3" key="1">
    <citation type="submission" date="2020-03" db="EMBL/GenBank/DDBJ databases">
        <title>Whole genome sequencing of clinical and environmental type strains of Ochrobactrum.</title>
        <authorList>
            <person name="Dharne M."/>
        </authorList>
    </citation>
    <scope>NUCLEOTIDE SEQUENCE [LARGE SCALE GENOMIC DNA]</scope>
    <source>
        <strain evidence="2 3">CIP 109452</strain>
    </source>
</reference>
<evidence type="ECO:0000256" key="1">
    <source>
        <dbReference type="SAM" id="Phobius"/>
    </source>
</evidence>
<keyword evidence="1" id="KW-0472">Membrane</keyword>
<dbReference type="Proteomes" id="UP000704467">
    <property type="component" value="Unassembled WGS sequence"/>
</dbReference>
<protein>
    <submittedName>
        <fullName evidence="2">Uncharacterized protein</fullName>
    </submittedName>
</protein>
<feature type="transmembrane region" description="Helical" evidence="1">
    <location>
        <begin position="105"/>
        <end position="123"/>
    </location>
</feature>
<evidence type="ECO:0000313" key="3">
    <source>
        <dbReference type="Proteomes" id="UP000704467"/>
    </source>
</evidence>
<feature type="transmembrane region" description="Helical" evidence="1">
    <location>
        <begin position="76"/>
        <end position="98"/>
    </location>
</feature>
<proteinExistence type="predicted"/>
<feature type="transmembrane region" description="Helical" evidence="1">
    <location>
        <begin position="44"/>
        <end position="64"/>
    </location>
</feature>
<evidence type="ECO:0000313" key="2">
    <source>
        <dbReference type="EMBL" id="NKC02857.1"/>
    </source>
</evidence>
<gene>
    <name evidence="2" type="ORF">HED55_04235</name>
</gene>
<keyword evidence="1" id="KW-1133">Transmembrane helix</keyword>